<name>A0ABQ3MSU2_9PSEU</name>
<organism evidence="1 2">
    <name type="scientific">Lentzea cavernae</name>
    <dbReference type="NCBI Taxonomy" id="2020703"/>
    <lineage>
        <taxon>Bacteria</taxon>
        <taxon>Bacillati</taxon>
        <taxon>Actinomycetota</taxon>
        <taxon>Actinomycetes</taxon>
        <taxon>Pseudonocardiales</taxon>
        <taxon>Pseudonocardiaceae</taxon>
        <taxon>Lentzea</taxon>
    </lineage>
</organism>
<dbReference type="Proteomes" id="UP000605568">
    <property type="component" value="Unassembled WGS sequence"/>
</dbReference>
<proteinExistence type="predicted"/>
<sequence length="144" mass="16505">MDATTTYRLVLPRYDLAWEMVQGKRKRLIWDTLRGNARPGHWAIRHRAVKQVISDVVTLARANRVPTGRHLTVQLVWAPGDRRRADVDNLVALQKVMCDALSRGRKDLPGLHLVPDDTPQYMTKRMPEILPPPENGLWLNVEVS</sequence>
<dbReference type="InterPro" id="IPR036614">
    <property type="entry name" value="RusA-like_sf"/>
</dbReference>
<dbReference type="RefSeq" id="WP_191304380.1">
    <property type="nucleotide sequence ID" value="NZ_BNAR01000018.1"/>
</dbReference>
<reference evidence="2" key="1">
    <citation type="journal article" date="2019" name="Int. J. Syst. Evol. Microbiol.">
        <title>The Global Catalogue of Microorganisms (GCM) 10K type strain sequencing project: providing services to taxonomists for standard genome sequencing and annotation.</title>
        <authorList>
            <consortium name="The Broad Institute Genomics Platform"/>
            <consortium name="The Broad Institute Genome Sequencing Center for Infectious Disease"/>
            <person name="Wu L."/>
            <person name="Ma J."/>
        </authorList>
    </citation>
    <scope>NUCLEOTIDE SEQUENCE [LARGE SCALE GENOMIC DNA]</scope>
    <source>
        <strain evidence="2">CGMCC 4.7367</strain>
    </source>
</reference>
<gene>
    <name evidence="1" type="ORF">GCM10017774_77410</name>
</gene>
<keyword evidence="2" id="KW-1185">Reference proteome</keyword>
<protein>
    <submittedName>
        <fullName evidence="1">Uncharacterized protein</fullName>
    </submittedName>
</protein>
<evidence type="ECO:0000313" key="2">
    <source>
        <dbReference type="Proteomes" id="UP000605568"/>
    </source>
</evidence>
<evidence type="ECO:0000313" key="1">
    <source>
        <dbReference type="EMBL" id="GHH57610.1"/>
    </source>
</evidence>
<dbReference type="EMBL" id="BNAR01000018">
    <property type="protein sequence ID" value="GHH57610.1"/>
    <property type="molecule type" value="Genomic_DNA"/>
</dbReference>
<accession>A0ABQ3MSU2</accession>
<comment type="caution">
    <text evidence="1">The sequence shown here is derived from an EMBL/GenBank/DDBJ whole genome shotgun (WGS) entry which is preliminary data.</text>
</comment>
<dbReference type="Gene3D" id="3.30.1330.70">
    <property type="entry name" value="Holliday junction resolvase RusA"/>
    <property type="match status" value="1"/>
</dbReference>
<dbReference type="SUPFAM" id="SSF103084">
    <property type="entry name" value="Holliday junction resolvase RusA"/>
    <property type="match status" value="1"/>
</dbReference>